<name>S8CDP2_9LAMI</name>
<dbReference type="PANTHER" id="PTHR10177">
    <property type="entry name" value="CYCLINS"/>
    <property type="match status" value="1"/>
</dbReference>
<gene>
    <name evidence="8" type="ORF">M569_12186</name>
</gene>
<feature type="non-terminal residue" evidence="8">
    <location>
        <position position="1"/>
    </location>
</feature>
<dbReference type="OrthoDB" id="5590282at2759"/>
<evidence type="ECO:0000259" key="6">
    <source>
        <dbReference type="SMART" id="SM00385"/>
    </source>
</evidence>
<feature type="domain" description="Cyclin C-terminal" evidence="7">
    <location>
        <begin position="148"/>
        <end position="263"/>
    </location>
</feature>
<reference evidence="8 9" key="1">
    <citation type="journal article" date="2013" name="BMC Genomics">
        <title>The miniature genome of a carnivorous plant Genlisea aurea contains a low number of genes and short non-coding sequences.</title>
        <authorList>
            <person name="Leushkin E.V."/>
            <person name="Sutormin R.A."/>
            <person name="Nabieva E.R."/>
            <person name="Penin A.A."/>
            <person name="Kondrashov A.S."/>
            <person name="Logacheva M.D."/>
        </authorList>
    </citation>
    <scope>NUCLEOTIDE SEQUENCE [LARGE SCALE GENOMIC DNA]</scope>
</reference>
<evidence type="ECO:0000256" key="3">
    <source>
        <dbReference type="ARBA" id="ARBA00023127"/>
    </source>
</evidence>
<keyword evidence="9" id="KW-1185">Reference proteome</keyword>
<dbReference type="SMART" id="SM00385">
    <property type="entry name" value="CYCLIN"/>
    <property type="match status" value="2"/>
</dbReference>
<dbReference type="InterPro" id="IPR004367">
    <property type="entry name" value="Cyclin_C-dom"/>
</dbReference>
<comment type="similarity">
    <text evidence="1">Belongs to the cyclin family. Cyclin AB subfamily.</text>
</comment>
<dbReference type="InterPro" id="IPR006671">
    <property type="entry name" value="Cyclin_N"/>
</dbReference>
<dbReference type="InterPro" id="IPR039361">
    <property type="entry name" value="Cyclin"/>
</dbReference>
<organism evidence="8 9">
    <name type="scientific">Genlisea aurea</name>
    <dbReference type="NCBI Taxonomy" id="192259"/>
    <lineage>
        <taxon>Eukaryota</taxon>
        <taxon>Viridiplantae</taxon>
        <taxon>Streptophyta</taxon>
        <taxon>Embryophyta</taxon>
        <taxon>Tracheophyta</taxon>
        <taxon>Spermatophyta</taxon>
        <taxon>Magnoliopsida</taxon>
        <taxon>eudicotyledons</taxon>
        <taxon>Gunneridae</taxon>
        <taxon>Pentapetalae</taxon>
        <taxon>asterids</taxon>
        <taxon>lamiids</taxon>
        <taxon>Lamiales</taxon>
        <taxon>Lentibulariaceae</taxon>
        <taxon>Genlisea</taxon>
    </lineage>
</organism>
<dbReference type="InterPro" id="IPR013763">
    <property type="entry name" value="Cyclin-like_dom"/>
</dbReference>
<sequence length="266" mass="30368">EVEMEDIFLEDMDRDPLSNDLYLHYKSLEASTSVSPAYMLNQPDITPQMRAILIDWLIQVHHKFQLRQETLFLTVNLIDRFLALQSIPRNKLQLVGLVALLLAAKYEEVAVPAVEDLVFISDRAYSRADLLEMERLMLNKLHFNLSLPTPYVFLTRFLAAAEKSERLERLAFFFAELCLVEYGMLRYSASMVAAAAVYAARATAAGRRLEERWTTEYCEDELLMGCVEEMVGLHERAGSGKLTGVYRKYNCSEMGFVAGAEPGRYI</sequence>
<dbReference type="EMBL" id="AUSU01006029">
    <property type="protein sequence ID" value="EPS62606.1"/>
    <property type="molecule type" value="Genomic_DNA"/>
</dbReference>
<evidence type="ECO:0000256" key="1">
    <source>
        <dbReference type="ARBA" id="ARBA00006955"/>
    </source>
</evidence>
<dbReference type="PROSITE" id="PS00292">
    <property type="entry name" value="CYCLINS"/>
    <property type="match status" value="1"/>
</dbReference>
<feature type="domain" description="Cyclin-like" evidence="6">
    <location>
        <begin position="55"/>
        <end position="139"/>
    </location>
</feature>
<comment type="caution">
    <text evidence="8">The sequence shown here is derived from an EMBL/GenBank/DDBJ whole genome shotgun (WGS) entry which is preliminary data.</text>
</comment>
<dbReference type="GO" id="GO:0044772">
    <property type="term" value="P:mitotic cell cycle phase transition"/>
    <property type="evidence" value="ECO:0007669"/>
    <property type="project" value="InterPro"/>
</dbReference>
<protein>
    <submittedName>
        <fullName evidence="8">Uncharacterized protein</fullName>
    </submittedName>
</protein>
<dbReference type="Pfam" id="PF00134">
    <property type="entry name" value="Cyclin_N"/>
    <property type="match status" value="1"/>
</dbReference>
<dbReference type="SMART" id="SM01332">
    <property type="entry name" value="Cyclin_C"/>
    <property type="match status" value="1"/>
</dbReference>
<dbReference type="Gene3D" id="1.10.472.10">
    <property type="entry name" value="Cyclin-like"/>
    <property type="match status" value="2"/>
</dbReference>
<evidence type="ECO:0000256" key="2">
    <source>
        <dbReference type="ARBA" id="ARBA00022618"/>
    </source>
</evidence>
<dbReference type="GO" id="GO:0051301">
    <property type="term" value="P:cell division"/>
    <property type="evidence" value="ECO:0007669"/>
    <property type="project" value="UniProtKB-KW"/>
</dbReference>
<dbReference type="InterPro" id="IPR048258">
    <property type="entry name" value="Cyclins_cyclin-box"/>
</dbReference>
<evidence type="ECO:0000313" key="8">
    <source>
        <dbReference type="EMBL" id="EPS62606.1"/>
    </source>
</evidence>
<dbReference type="InterPro" id="IPR046965">
    <property type="entry name" value="Cyclin_A/B-like"/>
</dbReference>
<proteinExistence type="inferred from homology"/>
<keyword evidence="2" id="KW-0132">Cell division</keyword>
<dbReference type="SUPFAM" id="SSF47954">
    <property type="entry name" value="Cyclin-like"/>
    <property type="match status" value="2"/>
</dbReference>
<dbReference type="PIRSF" id="PIRSF001771">
    <property type="entry name" value="Cyclin_A_B_D_E"/>
    <property type="match status" value="1"/>
</dbReference>
<evidence type="ECO:0000259" key="7">
    <source>
        <dbReference type="SMART" id="SM01332"/>
    </source>
</evidence>
<feature type="non-terminal residue" evidence="8">
    <location>
        <position position="266"/>
    </location>
</feature>
<evidence type="ECO:0000256" key="4">
    <source>
        <dbReference type="ARBA" id="ARBA00023306"/>
    </source>
</evidence>
<evidence type="ECO:0000256" key="5">
    <source>
        <dbReference type="RuleBase" id="RU000383"/>
    </source>
</evidence>
<dbReference type="Pfam" id="PF02984">
    <property type="entry name" value="Cyclin_C"/>
    <property type="match status" value="1"/>
</dbReference>
<accession>S8CDP2</accession>
<dbReference type="Proteomes" id="UP000015453">
    <property type="component" value="Unassembled WGS sequence"/>
</dbReference>
<dbReference type="GO" id="GO:0016538">
    <property type="term" value="F:cyclin-dependent protein serine/threonine kinase regulator activity"/>
    <property type="evidence" value="ECO:0007669"/>
    <property type="project" value="InterPro"/>
</dbReference>
<dbReference type="FunFam" id="1.10.472.10:FF:000001">
    <property type="entry name" value="G2/mitotic-specific cyclin"/>
    <property type="match status" value="1"/>
</dbReference>
<evidence type="ECO:0000313" key="9">
    <source>
        <dbReference type="Proteomes" id="UP000015453"/>
    </source>
</evidence>
<keyword evidence="3 5" id="KW-0195">Cyclin</keyword>
<dbReference type="InterPro" id="IPR036915">
    <property type="entry name" value="Cyclin-like_sf"/>
</dbReference>
<dbReference type="AlphaFoldDB" id="S8CDP2"/>
<keyword evidence="4" id="KW-0131">Cell cycle</keyword>
<feature type="domain" description="Cyclin-like" evidence="6">
    <location>
        <begin position="152"/>
        <end position="232"/>
    </location>
</feature>